<dbReference type="EMBL" id="CASHTH010001105">
    <property type="protein sequence ID" value="CAI8011498.1"/>
    <property type="molecule type" value="Genomic_DNA"/>
</dbReference>
<evidence type="ECO:0000313" key="2">
    <source>
        <dbReference type="Proteomes" id="UP001174909"/>
    </source>
</evidence>
<keyword evidence="2" id="KW-1185">Reference proteome</keyword>
<reference evidence="1" key="1">
    <citation type="submission" date="2023-03" db="EMBL/GenBank/DDBJ databases">
        <authorList>
            <person name="Steffen K."/>
            <person name="Cardenas P."/>
        </authorList>
    </citation>
    <scope>NUCLEOTIDE SEQUENCE</scope>
</reference>
<evidence type="ECO:0000313" key="1">
    <source>
        <dbReference type="EMBL" id="CAI8011498.1"/>
    </source>
</evidence>
<name>A0AA35W7Z2_GEOBA</name>
<proteinExistence type="predicted"/>
<gene>
    <name evidence="1" type="ORF">GBAR_LOCUS7409</name>
</gene>
<accession>A0AA35W7Z2</accession>
<comment type="caution">
    <text evidence="1">The sequence shown here is derived from an EMBL/GenBank/DDBJ whole genome shotgun (WGS) entry which is preliminary data.</text>
</comment>
<dbReference type="AlphaFoldDB" id="A0AA35W7Z2"/>
<sequence length="127" mass="14764">MRQYERVYSHGATFADIVLEDDITLTDIYVHSFTLYYIFPDDVIPNQTVAIFTFDKGVFQIQFGPFYYCLDSVFKKIARAIEEQLQLYLIVIIRKSCPECYSLTRTFLRPGLFFAMATPPRPPTAPL</sequence>
<dbReference type="Proteomes" id="UP001174909">
    <property type="component" value="Unassembled WGS sequence"/>
</dbReference>
<organism evidence="1 2">
    <name type="scientific">Geodia barretti</name>
    <name type="common">Barrett's horny sponge</name>
    <dbReference type="NCBI Taxonomy" id="519541"/>
    <lineage>
        <taxon>Eukaryota</taxon>
        <taxon>Metazoa</taxon>
        <taxon>Porifera</taxon>
        <taxon>Demospongiae</taxon>
        <taxon>Heteroscleromorpha</taxon>
        <taxon>Tetractinellida</taxon>
        <taxon>Astrophorina</taxon>
        <taxon>Geodiidae</taxon>
        <taxon>Geodia</taxon>
    </lineage>
</organism>
<protein>
    <submittedName>
        <fullName evidence="1">Uncharacterized protein</fullName>
    </submittedName>
</protein>